<dbReference type="AlphaFoldDB" id="A0A444URD4"/>
<dbReference type="PANTHER" id="PTHR10063">
    <property type="entry name" value="TUBERIN"/>
    <property type="match status" value="1"/>
</dbReference>
<dbReference type="GO" id="GO:0005737">
    <property type="term" value="C:cytoplasm"/>
    <property type="evidence" value="ECO:0007669"/>
    <property type="project" value="TreeGrafter"/>
</dbReference>
<protein>
    <submittedName>
        <fullName evidence="1">Ral GTPase-activating protein subunit alpha-1</fullName>
    </submittedName>
</protein>
<dbReference type="EMBL" id="SCEB01013920">
    <property type="protein sequence ID" value="RXM90732.1"/>
    <property type="molecule type" value="Genomic_DNA"/>
</dbReference>
<reference evidence="1 2" key="1">
    <citation type="submission" date="2019-01" db="EMBL/GenBank/DDBJ databases">
        <title>Draft Genome and Complete Hox-Cluster Characterization of the Sterlet Sturgeon (Acipenser ruthenus).</title>
        <authorList>
            <person name="Wei Q."/>
        </authorList>
    </citation>
    <scope>NUCLEOTIDE SEQUENCE [LARGE SCALE GENOMIC DNA]</scope>
    <source>
        <strain evidence="1">WHYD16114868_AA</strain>
        <tissue evidence="1">Blood</tissue>
    </source>
</reference>
<dbReference type="PANTHER" id="PTHR10063:SF3">
    <property type="entry name" value="RAL GTPASE-ACTIVATING PROTEIN SUBUNIT ALPHA-1"/>
    <property type="match status" value="1"/>
</dbReference>
<evidence type="ECO:0000313" key="2">
    <source>
        <dbReference type="Proteomes" id="UP000289886"/>
    </source>
</evidence>
<comment type="caution">
    <text evidence="1">The sequence shown here is derived from an EMBL/GenBank/DDBJ whole genome shotgun (WGS) entry which is preliminary data.</text>
</comment>
<keyword evidence="2" id="KW-1185">Reference proteome</keyword>
<dbReference type="InterPro" id="IPR027107">
    <property type="entry name" value="Tuberin/Ral-act_asu"/>
</dbReference>
<dbReference type="Proteomes" id="UP000289886">
    <property type="component" value="Unassembled WGS sequence"/>
</dbReference>
<proteinExistence type="predicted"/>
<accession>A0A444URD4</accession>
<name>A0A444URD4_ACIRT</name>
<sequence>MPGWNKVQFSQDIVNTIIKHCSPRFFSIGLPGATMLILDFIIAASRVTTSSSLNAPRVEAQILLGSLVCFPNLYEELPALHPTTADMMLTRFTDVKDIVNTIIKHCSPRFFSIGLPGATMLILDFIIAASRVTTSSSLNVSKV</sequence>
<evidence type="ECO:0000313" key="1">
    <source>
        <dbReference type="EMBL" id="RXM90732.1"/>
    </source>
</evidence>
<gene>
    <name evidence="1" type="ORF">EOD39_21903</name>
</gene>
<organism evidence="1 2">
    <name type="scientific">Acipenser ruthenus</name>
    <name type="common">Sterlet sturgeon</name>
    <dbReference type="NCBI Taxonomy" id="7906"/>
    <lineage>
        <taxon>Eukaryota</taxon>
        <taxon>Metazoa</taxon>
        <taxon>Chordata</taxon>
        <taxon>Craniata</taxon>
        <taxon>Vertebrata</taxon>
        <taxon>Euteleostomi</taxon>
        <taxon>Actinopterygii</taxon>
        <taxon>Chondrostei</taxon>
        <taxon>Acipenseriformes</taxon>
        <taxon>Acipenseridae</taxon>
        <taxon>Acipenser</taxon>
    </lineage>
</organism>
<dbReference type="GO" id="GO:0005634">
    <property type="term" value="C:nucleus"/>
    <property type="evidence" value="ECO:0007669"/>
    <property type="project" value="InterPro"/>
</dbReference>
<dbReference type="GO" id="GO:0005096">
    <property type="term" value="F:GTPase activator activity"/>
    <property type="evidence" value="ECO:0007669"/>
    <property type="project" value="InterPro"/>
</dbReference>